<dbReference type="Pfam" id="PF11887">
    <property type="entry name" value="Mce4_CUP1"/>
    <property type="match status" value="1"/>
</dbReference>
<keyword evidence="4" id="KW-1185">Reference proteome</keyword>
<dbReference type="RefSeq" id="WP_378406127.1">
    <property type="nucleotide sequence ID" value="NZ_JBHTCS010000017.1"/>
</dbReference>
<gene>
    <name evidence="3" type="ORF">ACFQS9_15425</name>
</gene>
<dbReference type="Proteomes" id="UP001596484">
    <property type="component" value="Unassembled WGS sequence"/>
</dbReference>
<evidence type="ECO:0000259" key="2">
    <source>
        <dbReference type="Pfam" id="PF11887"/>
    </source>
</evidence>
<sequence>MSVRSAVLGGGTAGLALRGALAVLVSAGLYMFLFAWGARTFESPAQVTATVPASAGALKVDSAIQYRGVNVGRVEQIDAGTRDSLITLGFDENAMANIPADVQVRLMPRTVFGDYYVDLVSPEAAVPAAAVPSLQPGGTVQADQSEAAVQLYQAFSRIYELVGAIDPADLNAALTAVATALDGEGARLGESIDALHRSLVASQPVLDGLGDDLDDIAELAGDLDSTAPDVLASLNNSITTSRTIVEKQQGLAALLAAGTRTVDEAAVFADNRDRIITLVDDTDQLLDALTARPDQITTVYRGLQNLVTTLPPAVAGGPWLNSDLKLSAKDLQPYWKAQCPEYGDLQGPSCTRTAPNPFAPLFGGTAGPVGSPAEKSQISELFGTSGDLESVMAGPILRGTTVVR</sequence>
<dbReference type="InterPro" id="IPR024516">
    <property type="entry name" value="Mce_C"/>
</dbReference>
<proteinExistence type="predicted"/>
<accession>A0ABW2S0N2</accession>
<evidence type="ECO:0000313" key="3">
    <source>
        <dbReference type="EMBL" id="MFC7449284.1"/>
    </source>
</evidence>
<dbReference type="InterPro" id="IPR003399">
    <property type="entry name" value="Mce/MlaD"/>
</dbReference>
<evidence type="ECO:0000313" key="4">
    <source>
        <dbReference type="Proteomes" id="UP001596484"/>
    </source>
</evidence>
<dbReference type="Pfam" id="PF02470">
    <property type="entry name" value="MlaD"/>
    <property type="match status" value="1"/>
</dbReference>
<feature type="domain" description="Mce/MlaD" evidence="1">
    <location>
        <begin position="46"/>
        <end position="120"/>
    </location>
</feature>
<evidence type="ECO:0000259" key="1">
    <source>
        <dbReference type="Pfam" id="PF02470"/>
    </source>
</evidence>
<dbReference type="PANTHER" id="PTHR33371">
    <property type="entry name" value="INTERMEMBRANE PHOSPHOLIPID TRANSPORT SYSTEM BINDING PROTEIN MLAD-RELATED"/>
    <property type="match status" value="1"/>
</dbReference>
<name>A0ABW2S0N2_9NOCA</name>
<dbReference type="InterPro" id="IPR052336">
    <property type="entry name" value="MlaD_Phospholipid_Transporter"/>
</dbReference>
<protein>
    <submittedName>
        <fullName evidence="3">MCE family protein</fullName>
    </submittedName>
</protein>
<feature type="domain" description="Mammalian cell entry C-terminal" evidence="2">
    <location>
        <begin position="133"/>
        <end position="348"/>
    </location>
</feature>
<comment type="caution">
    <text evidence="3">The sequence shown here is derived from an EMBL/GenBank/DDBJ whole genome shotgun (WGS) entry which is preliminary data.</text>
</comment>
<dbReference type="PANTHER" id="PTHR33371:SF19">
    <property type="entry name" value="MCE-FAMILY PROTEIN MCE4A"/>
    <property type="match status" value="1"/>
</dbReference>
<reference evidence="4" key="1">
    <citation type="journal article" date="2019" name="Int. J. Syst. Evol. Microbiol.">
        <title>The Global Catalogue of Microorganisms (GCM) 10K type strain sequencing project: providing services to taxonomists for standard genome sequencing and annotation.</title>
        <authorList>
            <consortium name="The Broad Institute Genomics Platform"/>
            <consortium name="The Broad Institute Genome Sequencing Center for Infectious Disease"/>
            <person name="Wu L."/>
            <person name="Ma J."/>
        </authorList>
    </citation>
    <scope>NUCLEOTIDE SEQUENCE [LARGE SCALE GENOMIC DNA]</scope>
    <source>
        <strain evidence="4">ICMP 19430</strain>
    </source>
</reference>
<dbReference type="EMBL" id="JBHTCS010000017">
    <property type="protein sequence ID" value="MFC7449284.1"/>
    <property type="molecule type" value="Genomic_DNA"/>
</dbReference>
<organism evidence="3 4">
    <name type="scientific">Rhodococcus daqingensis</name>
    <dbReference type="NCBI Taxonomy" id="2479363"/>
    <lineage>
        <taxon>Bacteria</taxon>
        <taxon>Bacillati</taxon>
        <taxon>Actinomycetota</taxon>
        <taxon>Actinomycetes</taxon>
        <taxon>Mycobacteriales</taxon>
        <taxon>Nocardiaceae</taxon>
        <taxon>Rhodococcus</taxon>
    </lineage>
</organism>